<proteinExistence type="predicted"/>
<dbReference type="InterPro" id="IPR025683">
    <property type="entry name" value="Protein_beta"/>
</dbReference>
<protein>
    <recommendedName>
        <fullName evidence="3">T4 beta protein</fullName>
    </recommendedName>
</protein>
<dbReference type="Proteomes" id="UP001552594">
    <property type="component" value="Unassembled WGS sequence"/>
</dbReference>
<accession>A0ABV3K7U9</accession>
<name>A0ABV3K7U9_STRON</name>
<comment type="caution">
    <text evidence="1">The sequence shown here is derived from an EMBL/GenBank/DDBJ whole genome shotgun (WGS) entry which is preliminary data.</text>
</comment>
<evidence type="ECO:0008006" key="3">
    <source>
        <dbReference type="Google" id="ProtNLM"/>
    </source>
</evidence>
<keyword evidence="2" id="KW-1185">Reference proteome</keyword>
<dbReference type="RefSeq" id="WP_109284018.1">
    <property type="nucleotide sequence ID" value="NZ_JBFAUK010000025.1"/>
</dbReference>
<reference evidence="1 2" key="1">
    <citation type="submission" date="2024-06" db="EMBL/GenBank/DDBJ databases">
        <title>The Natural Products Discovery Center: Release of the First 8490 Sequenced Strains for Exploring Actinobacteria Biosynthetic Diversity.</title>
        <authorList>
            <person name="Kalkreuter E."/>
            <person name="Kautsar S.A."/>
            <person name="Yang D."/>
            <person name="Bader C.D."/>
            <person name="Teijaro C.N."/>
            <person name="Fluegel L."/>
            <person name="Davis C.M."/>
            <person name="Simpson J.R."/>
            <person name="Lauterbach L."/>
            <person name="Steele A.D."/>
            <person name="Gui C."/>
            <person name="Meng S."/>
            <person name="Li G."/>
            <person name="Viehrig K."/>
            <person name="Ye F."/>
            <person name="Su P."/>
            <person name="Kiefer A.F."/>
            <person name="Nichols A."/>
            <person name="Cepeda A.J."/>
            <person name="Yan W."/>
            <person name="Fan B."/>
            <person name="Jiang Y."/>
            <person name="Adhikari A."/>
            <person name="Zheng C.-J."/>
            <person name="Schuster L."/>
            <person name="Cowan T.M."/>
            <person name="Smanski M.J."/>
            <person name="Chevrette M.G."/>
            <person name="De Carvalho L.P.S."/>
            <person name="Shen B."/>
        </authorList>
    </citation>
    <scope>NUCLEOTIDE SEQUENCE [LARGE SCALE GENOMIC DNA]</scope>
    <source>
        <strain evidence="1 2">NPDC052347</strain>
    </source>
</reference>
<dbReference type="EMBL" id="JBFAUK010000025">
    <property type="protein sequence ID" value="MEV5509905.1"/>
    <property type="molecule type" value="Genomic_DNA"/>
</dbReference>
<organism evidence="1 2">
    <name type="scientific">Streptomyces orinoci</name>
    <name type="common">Streptoverticillium orinoci</name>
    <dbReference type="NCBI Taxonomy" id="67339"/>
    <lineage>
        <taxon>Bacteria</taxon>
        <taxon>Bacillati</taxon>
        <taxon>Actinomycetota</taxon>
        <taxon>Actinomycetes</taxon>
        <taxon>Kitasatosporales</taxon>
        <taxon>Streptomycetaceae</taxon>
        <taxon>Streptomyces</taxon>
    </lineage>
</organism>
<evidence type="ECO:0000313" key="2">
    <source>
        <dbReference type="Proteomes" id="UP001552594"/>
    </source>
</evidence>
<sequence length="348" mass="37557">MPGPLYIPVLPARPYAAEAYRRLCPDVQNAVSPVWNLPVRAGLSPCELATAFRQDVATVAKVQRHRSAWLDAPAVDEEQVPLLAQVLLRSDVGMPMRPVTGPGRLSTQQAMALELAVRSGDGMGIRVRVPGEWQGREAGEVRELVARTGPAVAVDLLLDLVAVLTDRPEAAKQALRALESLAPLACWRTVAILGGGVPRVTQDALEQGMCEVTRMEWRTWCEIAEGRGPRSPELSYGDYGVQPANDLTRAVPAGRGGPSWGALRYTTDDSYLAVKMAMRGEGRVAHNRAAARRLLQCPGFRGPAAGAAETWLRDCGCGQGPRGTGNFHTWLWVGNAQHMTYVARSLAA</sequence>
<gene>
    <name evidence="1" type="ORF">AB0L16_26285</name>
</gene>
<evidence type="ECO:0000313" key="1">
    <source>
        <dbReference type="EMBL" id="MEV5509905.1"/>
    </source>
</evidence>
<dbReference type="Pfam" id="PF14350">
    <property type="entry name" value="Beta_protein"/>
    <property type="match status" value="1"/>
</dbReference>